<evidence type="ECO:0000313" key="2">
    <source>
        <dbReference type="EMBL" id="QJA80200.1"/>
    </source>
</evidence>
<organism evidence="2">
    <name type="scientific">viral metagenome</name>
    <dbReference type="NCBI Taxonomy" id="1070528"/>
    <lineage>
        <taxon>unclassified sequences</taxon>
        <taxon>metagenomes</taxon>
        <taxon>organismal metagenomes</taxon>
    </lineage>
</organism>
<dbReference type="EMBL" id="MT142411">
    <property type="protein sequence ID" value="QJA80200.1"/>
    <property type="molecule type" value="Genomic_DNA"/>
</dbReference>
<accession>A0A6M3KE94</accession>
<name>A0A6M3KE94_9ZZZZ</name>
<dbReference type="AlphaFoldDB" id="A0A6M3KE94"/>
<proteinExistence type="predicted"/>
<protein>
    <recommendedName>
        <fullName evidence="3">Portal protein</fullName>
    </recommendedName>
</protein>
<feature type="region of interest" description="Disordered" evidence="1">
    <location>
        <begin position="255"/>
        <end position="282"/>
    </location>
</feature>
<evidence type="ECO:0008006" key="3">
    <source>
        <dbReference type="Google" id="ProtNLM"/>
    </source>
</evidence>
<reference evidence="2" key="1">
    <citation type="submission" date="2020-03" db="EMBL/GenBank/DDBJ databases">
        <title>The deep terrestrial virosphere.</title>
        <authorList>
            <person name="Holmfeldt K."/>
            <person name="Nilsson E."/>
            <person name="Simone D."/>
            <person name="Lopez-Fernandez M."/>
            <person name="Wu X."/>
            <person name="de Brujin I."/>
            <person name="Lundin D."/>
            <person name="Andersson A."/>
            <person name="Bertilsson S."/>
            <person name="Dopson M."/>
        </authorList>
    </citation>
    <scope>NUCLEOTIDE SEQUENCE</scope>
    <source>
        <strain evidence="2">MM415A00762</strain>
    </source>
</reference>
<feature type="compositionally biased region" description="Basic and acidic residues" evidence="1">
    <location>
        <begin position="262"/>
        <end position="275"/>
    </location>
</feature>
<sequence length="649" mass="74456">MSTDYSENKTDDSAKKKTSLLNWEEQMCKQIEDEWTKGQTYVSDLNDLFDDLYAMLRGERPTKNYDWQSNVVINKVFQVVWTSVPYICQKIFGATPVIGVKSYDKKGAWQREEILEFWNTMQASPEAKHTPYFLIVVMLTLRAILNGVGIMKKSWHQKLESEENTTQIAVPMEMDEEGNETRVEPHEVTENITTPIEDWPENTIINNRDIVFDWMLKPGQSIRHGRFVTHREMVDLASLYDAGIYMNLDKIDPNADTTSSELRQDHSDLNSRDGQDTPPGSDIYADVEIKERVGNVPVKMTKDGYVPVFDKEEIYGAEDVEMVNMIVTEAICGTGEKKYVLIRFEENPYGCINYVDTHLFFDPERFQSMGLVEPMKDLQTCVNDNINAMFDEIWQNLMPPVVVNKFALWDWDTMQYAPQQRWLVGGEPSKSIYFKEPSNITRDAWNKHSLLDSEIQLMTVTNSMQGMGREKTATTNVMNAQMTAGKLDFLVKMIETTGLIPSSQMDVKFAKMFAHPKTFKSILGEDFQFSDYEEVFKYIPAASSVKGENQKETEIQQDIQMIGLLTNMQNPNAAKVVNMFLANILRNRNSPKAAALLDEDFYEPQSDAGNMSMMQKMLGGQIPQNQEGLPMSGQEKSMRRLTYEPRSVY</sequence>
<gene>
    <name evidence="2" type="ORF">MM415A00762_0007</name>
</gene>
<feature type="region of interest" description="Disordered" evidence="1">
    <location>
        <begin position="622"/>
        <end position="649"/>
    </location>
</feature>
<evidence type="ECO:0000256" key="1">
    <source>
        <dbReference type="SAM" id="MobiDB-lite"/>
    </source>
</evidence>